<dbReference type="PANTHER" id="PTHR31001">
    <property type="entry name" value="UNCHARACTERIZED TRANSCRIPTIONAL REGULATORY PROTEIN"/>
    <property type="match status" value="1"/>
</dbReference>
<dbReference type="PANTHER" id="PTHR31001:SF40">
    <property type="entry name" value="ZN(II)2CYS6 TRANSCRIPTION FACTOR (EUROFUNG)"/>
    <property type="match status" value="1"/>
</dbReference>
<dbReference type="STRING" id="1073089.A0A1L9R9X3"/>
<keyword evidence="2" id="KW-0805">Transcription regulation</keyword>
<dbReference type="GO" id="GO:0003677">
    <property type="term" value="F:DNA binding"/>
    <property type="evidence" value="ECO:0007669"/>
    <property type="project" value="UniProtKB-KW"/>
</dbReference>
<feature type="compositionally biased region" description="Pro residues" evidence="6">
    <location>
        <begin position="65"/>
        <end position="78"/>
    </location>
</feature>
<proteinExistence type="predicted"/>
<dbReference type="Pfam" id="PF00172">
    <property type="entry name" value="Zn_clus"/>
    <property type="match status" value="1"/>
</dbReference>
<keyword evidence="4" id="KW-0804">Transcription</keyword>
<evidence type="ECO:0000256" key="5">
    <source>
        <dbReference type="ARBA" id="ARBA00023242"/>
    </source>
</evidence>
<evidence type="ECO:0000256" key="4">
    <source>
        <dbReference type="ARBA" id="ARBA00023163"/>
    </source>
</evidence>
<evidence type="ECO:0000259" key="7">
    <source>
        <dbReference type="PROSITE" id="PS50048"/>
    </source>
</evidence>
<evidence type="ECO:0000256" key="2">
    <source>
        <dbReference type="ARBA" id="ARBA00023015"/>
    </source>
</evidence>
<dbReference type="PROSITE" id="PS50048">
    <property type="entry name" value="ZN2_CY6_FUNGAL_2"/>
    <property type="match status" value="1"/>
</dbReference>
<organism evidence="8 9">
    <name type="scientific">Aspergillus wentii DTO 134E9</name>
    <dbReference type="NCBI Taxonomy" id="1073089"/>
    <lineage>
        <taxon>Eukaryota</taxon>
        <taxon>Fungi</taxon>
        <taxon>Dikarya</taxon>
        <taxon>Ascomycota</taxon>
        <taxon>Pezizomycotina</taxon>
        <taxon>Eurotiomycetes</taxon>
        <taxon>Eurotiomycetidae</taxon>
        <taxon>Eurotiales</taxon>
        <taxon>Aspergillaceae</taxon>
        <taxon>Aspergillus</taxon>
        <taxon>Aspergillus subgen. Cremei</taxon>
    </lineage>
</organism>
<feature type="domain" description="Zn(2)-C6 fungal-type" evidence="7">
    <location>
        <begin position="7"/>
        <end position="39"/>
    </location>
</feature>
<dbReference type="GO" id="GO:0000981">
    <property type="term" value="F:DNA-binding transcription factor activity, RNA polymerase II-specific"/>
    <property type="evidence" value="ECO:0007669"/>
    <property type="project" value="InterPro"/>
</dbReference>
<dbReference type="InterPro" id="IPR036864">
    <property type="entry name" value="Zn2-C6_fun-type_DNA-bd_sf"/>
</dbReference>
<evidence type="ECO:0000313" key="8">
    <source>
        <dbReference type="EMBL" id="OJJ31673.1"/>
    </source>
</evidence>
<dbReference type="EMBL" id="KV878216">
    <property type="protein sequence ID" value="OJJ31673.1"/>
    <property type="molecule type" value="Genomic_DNA"/>
</dbReference>
<keyword evidence="3" id="KW-0238">DNA-binding</keyword>
<feature type="region of interest" description="Disordered" evidence="6">
    <location>
        <begin position="48"/>
        <end position="78"/>
    </location>
</feature>
<dbReference type="Proteomes" id="UP000184383">
    <property type="component" value="Unassembled WGS sequence"/>
</dbReference>
<evidence type="ECO:0000313" key="9">
    <source>
        <dbReference type="Proteomes" id="UP000184383"/>
    </source>
</evidence>
<evidence type="ECO:0000256" key="6">
    <source>
        <dbReference type="SAM" id="MobiDB-lite"/>
    </source>
</evidence>
<dbReference type="CDD" id="cd12148">
    <property type="entry name" value="fungal_TF_MHR"/>
    <property type="match status" value="1"/>
</dbReference>
<dbReference type="GO" id="GO:0005634">
    <property type="term" value="C:nucleus"/>
    <property type="evidence" value="ECO:0007669"/>
    <property type="project" value="UniProtKB-SubCell"/>
</dbReference>
<protein>
    <recommendedName>
        <fullName evidence="7">Zn(2)-C6 fungal-type domain-containing protein</fullName>
    </recommendedName>
</protein>
<evidence type="ECO:0000256" key="3">
    <source>
        <dbReference type="ARBA" id="ARBA00023125"/>
    </source>
</evidence>
<dbReference type="RefSeq" id="XP_040685350.1">
    <property type="nucleotide sequence ID" value="XM_040831549.1"/>
</dbReference>
<dbReference type="CDD" id="cd00067">
    <property type="entry name" value="GAL4"/>
    <property type="match status" value="1"/>
</dbReference>
<comment type="subcellular location">
    <subcellularLocation>
        <location evidence="1">Nucleus</location>
    </subcellularLocation>
</comment>
<dbReference type="SUPFAM" id="SSF57701">
    <property type="entry name" value="Zn2/Cys6 DNA-binding domain"/>
    <property type="match status" value="1"/>
</dbReference>
<dbReference type="InterPro" id="IPR001138">
    <property type="entry name" value="Zn2Cys6_DnaBD"/>
</dbReference>
<dbReference type="SMART" id="SM00066">
    <property type="entry name" value="GAL4"/>
    <property type="match status" value="1"/>
</dbReference>
<reference evidence="9" key="1">
    <citation type="journal article" date="2017" name="Genome Biol.">
        <title>Comparative genomics reveals high biological diversity and specific adaptations in the industrially and medically important fungal genus Aspergillus.</title>
        <authorList>
            <person name="de Vries R.P."/>
            <person name="Riley R."/>
            <person name="Wiebenga A."/>
            <person name="Aguilar-Osorio G."/>
            <person name="Amillis S."/>
            <person name="Uchima C.A."/>
            <person name="Anderluh G."/>
            <person name="Asadollahi M."/>
            <person name="Askin M."/>
            <person name="Barry K."/>
            <person name="Battaglia E."/>
            <person name="Bayram O."/>
            <person name="Benocci T."/>
            <person name="Braus-Stromeyer S.A."/>
            <person name="Caldana C."/>
            <person name="Canovas D."/>
            <person name="Cerqueira G.C."/>
            <person name="Chen F."/>
            <person name="Chen W."/>
            <person name="Choi C."/>
            <person name="Clum A."/>
            <person name="Dos Santos R.A."/>
            <person name="Damasio A.R."/>
            <person name="Diallinas G."/>
            <person name="Emri T."/>
            <person name="Fekete E."/>
            <person name="Flipphi M."/>
            <person name="Freyberg S."/>
            <person name="Gallo A."/>
            <person name="Gournas C."/>
            <person name="Habgood R."/>
            <person name="Hainaut M."/>
            <person name="Harispe M.L."/>
            <person name="Henrissat B."/>
            <person name="Hilden K.S."/>
            <person name="Hope R."/>
            <person name="Hossain A."/>
            <person name="Karabika E."/>
            <person name="Karaffa L."/>
            <person name="Karanyi Z."/>
            <person name="Krasevec N."/>
            <person name="Kuo A."/>
            <person name="Kusch H."/>
            <person name="LaButti K."/>
            <person name="Lagendijk E.L."/>
            <person name="Lapidus A."/>
            <person name="Levasseur A."/>
            <person name="Lindquist E."/>
            <person name="Lipzen A."/>
            <person name="Logrieco A.F."/>
            <person name="MacCabe A."/>
            <person name="Maekelae M.R."/>
            <person name="Malavazi I."/>
            <person name="Melin P."/>
            <person name="Meyer V."/>
            <person name="Mielnichuk N."/>
            <person name="Miskei M."/>
            <person name="Molnar A.P."/>
            <person name="Mule G."/>
            <person name="Ngan C.Y."/>
            <person name="Orejas M."/>
            <person name="Orosz E."/>
            <person name="Ouedraogo J.P."/>
            <person name="Overkamp K.M."/>
            <person name="Park H.-S."/>
            <person name="Perrone G."/>
            <person name="Piumi F."/>
            <person name="Punt P.J."/>
            <person name="Ram A.F."/>
            <person name="Ramon A."/>
            <person name="Rauscher S."/>
            <person name="Record E."/>
            <person name="Riano-Pachon D.M."/>
            <person name="Robert V."/>
            <person name="Roehrig J."/>
            <person name="Ruller R."/>
            <person name="Salamov A."/>
            <person name="Salih N.S."/>
            <person name="Samson R.A."/>
            <person name="Sandor E."/>
            <person name="Sanguinetti M."/>
            <person name="Schuetze T."/>
            <person name="Sepcic K."/>
            <person name="Shelest E."/>
            <person name="Sherlock G."/>
            <person name="Sophianopoulou V."/>
            <person name="Squina F.M."/>
            <person name="Sun H."/>
            <person name="Susca A."/>
            <person name="Todd R.B."/>
            <person name="Tsang A."/>
            <person name="Unkles S.E."/>
            <person name="van de Wiele N."/>
            <person name="van Rossen-Uffink D."/>
            <person name="Oliveira J.V."/>
            <person name="Vesth T.C."/>
            <person name="Visser J."/>
            <person name="Yu J.-H."/>
            <person name="Zhou M."/>
            <person name="Andersen M.R."/>
            <person name="Archer D.B."/>
            <person name="Baker S.E."/>
            <person name="Benoit I."/>
            <person name="Brakhage A.A."/>
            <person name="Braus G.H."/>
            <person name="Fischer R."/>
            <person name="Frisvad J.C."/>
            <person name="Goldman G.H."/>
            <person name="Houbraken J."/>
            <person name="Oakley B."/>
            <person name="Pocsi I."/>
            <person name="Scazzocchio C."/>
            <person name="Seiboth B."/>
            <person name="vanKuyk P.A."/>
            <person name="Wortman J."/>
            <person name="Dyer P.S."/>
            <person name="Grigoriev I.V."/>
        </authorList>
    </citation>
    <scope>NUCLEOTIDE SEQUENCE [LARGE SCALE GENOMIC DNA]</scope>
    <source>
        <strain evidence="9">DTO 134E9</strain>
    </source>
</reference>
<dbReference type="AlphaFoldDB" id="A0A1L9R9X3"/>
<dbReference type="Gene3D" id="4.10.240.10">
    <property type="entry name" value="Zn(2)-C6 fungal-type DNA-binding domain"/>
    <property type="match status" value="1"/>
</dbReference>
<dbReference type="OrthoDB" id="4898680at2759"/>
<evidence type="ECO:0000256" key="1">
    <source>
        <dbReference type="ARBA" id="ARBA00004123"/>
    </source>
</evidence>
<name>A0A1L9R9X3_ASPWE</name>
<sequence>MASRLAACEACRKSKLACDHKRPVCTRCRNANRAALCVYRATPFKRKRAEQSSPIPVQSVSLSPDPSPSFSPRRTPYPNPGYLGSSSHVAIFNQISPDRDHRSDEPCPDRPFQTEGDDVLIRQCADALRHLLSTFPLDELTNLVSFWNAKGVNLALAEPFVKPCMDTMAGLLSTLSDENWHLIYARRWLQNSARPLRFSQTSTIDSFAAQFIHRNARWETVGIFFSAVSRATMDVPFFPPLYSSEKQQYALRRLATKLSDQALEISLSLDCLNDLQLMLQYENFIVHSHVDGDQSYHSWRRLGDGIASIYALGYHENVESKPDTPPFLKTLRQAVAARLYSADKNVAIFLGRPPRMSKRFYHFELSDWTFGRDAKPSYIAETYWSASCALLKEDIMEISRDGKSDANIQKANIIQKQAKAQWQSLPPQFQLNGSLKQCHRSPFELDFIASVRLNHLHVLFLLRLFLLDSPAEPDVCIIEVAQQMLSLIVETILLRDQLVNSGTGLIWKVNYYGLPAAGIILLAMLRERDALSTARISWTKTLQDLTVFVAEVEVGTIIRPGDPNYALLSKATQTIQKFLDSVHSEMAPHAGSADWTAVLGQDAWDFEFAFWENLADHPLLDPLPDI</sequence>
<gene>
    <name evidence="8" type="ORF">ASPWEDRAFT_176734</name>
</gene>
<dbReference type="VEuPathDB" id="FungiDB:ASPWEDRAFT_176734"/>
<keyword evidence="5" id="KW-0539">Nucleus</keyword>
<dbReference type="PROSITE" id="PS00463">
    <property type="entry name" value="ZN2_CY6_FUNGAL_1"/>
    <property type="match status" value="1"/>
</dbReference>
<accession>A0A1L9R9X3</accession>
<dbReference type="GeneID" id="63747397"/>
<dbReference type="InterPro" id="IPR050613">
    <property type="entry name" value="Sec_Metabolite_Reg"/>
</dbReference>
<keyword evidence="9" id="KW-1185">Reference proteome</keyword>
<dbReference type="GO" id="GO:0008270">
    <property type="term" value="F:zinc ion binding"/>
    <property type="evidence" value="ECO:0007669"/>
    <property type="project" value="InterPro"/>
</dbReference>